<gene>
    <name evidence="7" type="ORF">D0544_15825</name>
</gene>
<sequence>MPMSIETIPFERLAIAAIPVAALVLLLFYWSLSWKNALYALSRMLVQLLLIGYALSFLFLSDSSLLVLGVLMVMLVASAWISLRTVPTERGRLFGQALLSIGLMGGLTLALVTQGVLQLDPWYDPQRMIPIAGMIFSNALNAVSLAAERMGAERERGCGARKARGIALNASLIPMTNALFAVGLVALPGMMTGQILSGVSPLIAVRYQIMVMLMTYAAAGLSAAFFLYRVWPARASDAEDRP</sequence>
<reference evidence="7 8" key="2">
    <citation type="submission" date="2018-12" db="EMBL/GenBank/DDBJ databases">
        <title>Simiduia agarivorans gen. nov., sp. nov., a marine, agarolytic bacterium isolated from shallow coastal water from Keelung, Taiwan.</title>
        <authorList>
            <person name="Shieh W.Y."/>
        </authorList>
    </citation>
    <scope>NUCLEOTIDE SEQUENCE [LARGE SCALE GENOMIC DNA]</scope>
    <source>
        <strain evidence="7 8">GTF-13</strain>
    </source>
</reference>
<name>A0A3P3VKM0_9GAMM</name>
<protein>
    <submittedName>
        <fullName evidence="7">ABC transporter permease</fullName>
    </submittedName>
</protein>
<accession>A0A3P3VKM0</accession>
<dbReference type="Proteomes" id="UP000280792">
    <property type="component" value="Unassembled WGS sequence"/>
</dbReference>
<dbReference type="Pfam" id="PF03649">
    <property type="entry name" value="UPF0014"/>
    <property type="match status" value="2"/>
</dbReference>
<dbReference type="PANTHER" id="PTHR30028">
    <property type="entry name" value="UPF0014 INNER MEMBRANE PROTEIN YBBM-RELATED"/>
    <property type="match status" value="1"/>
</dbReference>
<evidence type="ECO:0000256" key="4">
    <source>
        <dbReference type="ARBA" id="ARBA00022989"/>
    </source>
</evidence>
<dbReference type="GO" id="GO:0005886">
    <property type="term" value="C:plasma membrane"/>
    <property type="evidence" value="ECO:0007669"/>
    <property type="project" value="TreeGrafter"/>
</dbReference>
<comment type="similarity">
    <text evidence="2">Belongs to the UPF0014 family.</text>
</comment>
<feature type="transmembrane region" description="Helical" evidence="6">
    <location>
        <begin position="98"/>
        <end position="117"/>
    </location>
</feature>
<feature type="transmembrane region" description="Helical" evidence="6">
    <location>
        <begin position="66"/>
        <end position="86"/>
    </location>
</feature>
<evidence type="ECO:0000256" key="5">
    <source>
        <dbReference type="ARBA" id="ARBA00023136"/>
    </source>
</evidence>
<evidence type="ECO:0000256" key="2">
    <source>
        <dbReference type="ARBA" id="ARBA00005268"/>
    </source>
</evidence>
<dbReference type="EMBL" id="QWEZ01000002">
    <property type="protein sequence ID" value="RRJ83291.1"/>
    <property type="molecule type" value="Genomic_DNA"/>
</dbReference>
<organism evidence="7 8">
    <name type="scientific">Aestuariirhabdus litorea</name>
    <dbReference type="NCBI Taxonomy" id="2528527"/>
    <lineage>
        <taxon>Bacteria</taxon>
        <taxon>Pseudomonadati</taxon>
        <taxon>Pseudomonadota</taxon>
        <taxon>Gammaproteobacteria</taxon>
        <taxon>Oceanospirillales</taxon>
        <taxon>Aestuariirhabdaceae</taxon>
        <taxon>Aestuariirhabdus</taxon>
    </lineage>
</organism>
<feature type="transmembrane region" description="Helical" evidence="6">
    <location>
        <begin position="167"/>
        <end position="187"/>
    </location>
</feature>
<feature type="transmembrane region" description="Helical" evidence="6">
    <location>
        <begin position="12"/>
        <end position="32"/>
    </location>
</feature>
<comment type="caution">
    <text evidence="7">The sequence shown here is derived from an EMBL/GenBank/DDBJ whole genome shotgun (WGS) entry which is preliminary data.</text>
</comment>
<feature type="transmembrane region" description="Helical" evidence="6">
    <location>
        <begin position="129"/>
        <end position="147"/>
    </location>
</feature>
<dbReference type="InterPro" id="IPR005226">
    <property type="entry name" value="UPF0014_fam"/>
</dbReference>
<evidence type="ECO:0000313" key="8">
    <source>
        <dbReference type="Proteomes" id="UP000280792"/>
    </source>
</evidence>
<reference evidence="7 8" key="1">
    <citation type="submission" date="2018-08" db="EMBL/GenBank/DDBJ databases">
        <authorList>
            <person name="Khan S.A."/>
        </authorList>
    </citation>
    <scope>NUCLEOTIDE SEQUENCE [LARGE SCALE GENOMIC DNA]</scope>
    <source>
        <strain evidence="7 8">GTF-13</strain>
    </source>
</reference>
<evidence type="ECO:0000313" key="7">
    <source>
        <dbReference type="EMBL" id="RRJ83291.1"/>
    </source>
</evidence>
<evidence type="ECO:0000256" key="3">
    <source>
        <dbReference type="ARBA" id="ARBA00022692"/>
    </source>
</evidence>
<proteinExistence type="inferred from homology"/>
<feature type="transmembrane region" description="Helical" evidence="6">
    <location>
        <begin position="207"/>
        <end position="228"/>
    </location>
</feature>
<keyword evidence="5 6" id="KW-0472">Membrane</keyword>
<evidence type="ECO:0000256" key="6">
    <source>
        <dbReference type="SAM" id="Phobius"/>
    </source>
</evidence>
<feature type="transmembrane region" description="Helical" evidence="6">
    <location>
        <begin position="44"/>
        <end position="60"/>
    </location>
</feature>
<dbReference type="AlphaFoldDB" id="A0A3P3VKM0"/>
<evidence type="ECO:0000256" key="1">
    <source>
        <dbReference type="ARBA" id="ARBA00004141"/>
    </source>
</evidence>
<keyword evidence="4 6" id="KW-1133">Transmembrane helix</keyword>
<comment type="subcellular location">
    <subcellularLocation>
        <location evidence="1">Membrane</location>
        <topology evidence="1">Multi-pass membrane protein</topology>
    </subcellularLocation>
</comment>
<keyword evidence="3 6" id="KW-0812">Transmembrane</keyword>
<dbReference type="PANTHER" id="PTHR30028:SF0">
    <property type="entry name" value="PROTEIN ALUMINUM SENSITIVE 3"/>
    <property type="match status" value="1"/>
</dbReference>
<keyword evidence="8" id="KW-1185">Reference proteome</keyword>